<name>A0A7K8VWQ2_9FURN</name>
<accession>A0A7K8VWQ2</accession>
<evidence type="ECO:0000256" key="11">
    <source>
        <dbReference type="ARBA" id="ARBA00038888"/>
    </source>
</evidence>
<comment type="subcellular location">
    <subcellularLocation>
        <location evidence="1">Endoplasmic reticulum membrane</location>
        <topology evidence="1">Single-pass type II membrane protein</topology>
    </subcellularLocation>
</comment>
<keyword evidence="14" id="KW-1185">Reference proteome</keyword>
<keyword evidence="9" id="KW-0325">Glycoprotein</keyword>
<dbReference type="GO" id="GO:0004573">
    <property type="term" value="F:Glc3Man9GlcNAc2 oligosaccharide glucosidase activity"/>
    <property type="evidence" value="ECO:0007669"/>
    <property type="project" value="UniProtKB-EC"/>
</dbReference>
<keyword evidence="5" id="KW-0256">Endoplasmic reticulum</keyword>
<dbReference type="InterPro" id="IPR012341">
    <property type="entry name" value="6hp_glycosidase-like_sf"/>
</dbReference>
<evidence type="ECO:0000256" key="9">
    <source>
        <dbReference type="ARBA" id="ARBA00023180"/>
    </source>
</evidence>
<organism evidence="13 14">
    <name type="scientific">Sclerurus mexicanus</name>
    <name type="common">tawny-throated leaftosser</name>
    <dbReference type="NCBI Taxonomy" id="265632"/>
    <lineage>
        <taxon>Eukaryota</taxon>
        <taxon>Metazoa</taxon>
        <taxon>Chordata</taxon>
        <taxon>Craniata</taxon>
        <taxon>Vertebrata</taxon>
        <taxon>Euteleostomi</taxon>
        <taxon>Archelosauria</taxon>
        <taxon>Archosauria</taxon>
        <taxon>Dinosauria</taxon>
        <taxon>Saurischia</taxon>
        <taxon>Theropoda</taxon>
        <taxon>Coelurosauria</taxon>
        <taxon>Aves</taxon>
        <taxon>Neognathae</taxon>
        <taxon>Neoaves</taxon>
        <taxon>Telluraves</taxon>
        <taxon>Australaves</taxon>
        <taxon>Passeriformes</taxon>
        <taxon>Furnariidae</taxon>
        <taxon>Sclerurus</taxon>
    </lineage>
</organism>
<dbReference type="GO" id="GO:0009311">
    <property type="term" value="P:oligosaccharide metabolic process"/>
    <property type="evidence" value="ECO:0007669"/>
    <property type="project" value="InterPro"/>
</dbReference>
<evidence type="ECO:0000256" key="5">
    <source>
        <dbReference type="ARBA" id="ARBA00022824"/>
    </source>
</evidence>
<evidence type="ECO:0000256" key="7">
    <source>
        <dbReference type="ARBA" id="ARBA00022989"/>
    </source>
</evidence>
<feature type="non-terminal residue" evidence="13">
    <location>
        <position position="1"/>
    </location>
</feature>
<evidence type="ECO:0000256" key="10">
    <source>
        <dbReference type="ARBA" id="ARBA00023295"/>
    </source>
</evidence>
<comment type="similarity">
    <text evidence="2">Belongs to the glycosyl hydrolase 63 family.</text>
</comment>
<evidence type="ECO:0000256" key="1">
    <source>
        <dbReference type="ARBA" id="ARBA00004648"/>
    </source>
</evidence>
<dbReference type="InterPro" id="IPR008928">
    <property type="entry name" value="6-hairpin_glycosidase_sf"/>
</dbReference>
<dbReference type="EC" id="3.2.1.106" evidence="11"/>
<dbReference type="PANTHER" id="PTHR10412">
    <property type="entry name" value="MANNOSYL-OLIGOSACCHARIDE GLUCOSIDASE"/>
    <property type="match status" value="1"/>
</dbReference>
<evidence type="ECO:0000256" key="8">
    <source>
        <dbReference type="ARBA" id="ARBA00023136"/>
    </source>
</evidence>
<reference evidence="13 14" key="1">
    <citation type="submission" date="2019-09" db="EMBL/GenBank/DDBJ databases">
        <title>Bird 10,000 Genomes (B10K) Project - Family phase.</title>
        <authorList>
            <person name="Zhang G."/>
        </authorList>
    </citation>
    <scope>NUCLEOTIDE SEQUENCE [LARGE SCALE GENOMIC DNA]</scope>
    <source>
        <strain evidence="13">B10K-DU-001-03</strain>
        <tissue evidence="13">Muscle</tissue>
    </source>
</reference>
<dbReference type="GO" id="GO:0005789">
    <property type="term" value="C:endoplasmic reticulum membrane"/>
    <property type="evidence" value="ECO:0007669"/>
    <property type="project" value="UniProtKB-SubCell"/>
</dbReference>
<keyword evidence="6" id="KW-0735">Signal-anchor</keyword>
<keyword evidence="7" id="KW-1133">Transmembrane helix</keyword>
<comment type="caution">
    <text evidence="13">The sequence shown here is derived from an EMBL/GenBank/DDBJ whole genome shotgun (WGS) entry which is preliminary data.</text>
</comment>
<dbReference type="InterPro" id="IPR031335">
    <property type="entry name" value="Glyco_hydro_63_C"/>
</dbReference>
<proteinExistence type="inferred from homology"/>
<dbReference type="GO" id="GO:0006487">
    <property type="term" value="P:protein N-linked glycosylation"/>
    <property type="evidence" value="ECO:0007669"/>
    <property type="project" value="TreeGrafter"/>
</dbReference>
<dbReference type="AlphaFoldDB" id="A0A7K8VWQ2"/>
<dbReference type="Gene3D" id="1.50.10.10">
    <property type="match status" value="1"/>
</dbReference>
<keyword evidence="10" id="KW-0326">Glycosidase</keyword>
<dbReference type="EMBL" id="VWZF01000370">
    <property type="protein sequence ID" value="NXF71110.1"/>
    <property type="molecule type" value="Genomic_DNA"/>
</dbReference>
<evidence type="ECO:0000256" key="2">
    <source>
        <dbReference type="ARBA" id="ARBA00010833"/>
    </source>
</evidence>
<keyword evidence="3" id="KW-0812">Transmembrane</keyword>
<evidence type="ECO:0000256" key="6">
    <source>
        <dbReference type="ARBA" id="ARBA00022968"/>
    </source>
</evidence>
<evidence type="ECO:0000259" key="12">
    <source>
        <dbReference type="Pfam" id="PF03200"/>
    </source>
</evidence>
<gene>
    <name evidence="13" type="primary">Mogs</name>
    <name evidence="13" type="ORF">SCLMEX_R15744</name>
</gene>
<feature type="non-terminal residue" evidence="13">
    <location>
        <position position="122"/>
    </location>
</feature>
<dbReference type="InterPro" id="IPR004888">
    <property type="entry name" value="Glycoside_hydrolase_63"/>
</dbReference>
<evidence type="ECO:0000313" key="13">
    <source>
        <dbReference type="EMBL" id="NXF71110.1"/>
    </source>
</evidence>
<feature type="domain" description="Glycosyl hydrolase family 63 C-terminal" evidence="12">
    <location>
        <begin position="1"/>
        <end position="122"/>
    </location>
</feature>
<dbReference type="Proteomes" id="UP000588334">
    <property type="component" value="Unassembled WGS sequence"/>
</dbReference>
<dbReference type="OrthoDB" id="410058at2759"/>
<keyword evidence="4" id="KW-0378">Hydrolase</keyword>
<sequence>ERRFEDTFALGAHGASPRQQRFAQAALSELLGGLGFFHGRSLLRSERQEEPVPGAEATLLTAVPSRSCFPRGFLWDEGFHLLLLGRWAPALARDVLAHWLDLMNADGWIPREQILGDEARAR</sequence>
<evidence type="ECO:0000313" key="14">
    <source>
        <dbReference type="Proteomes" id="UP000588334"/>
    </source>
</evidence>
<dbReference type="Pfam" id="PF03200">
    <property type="entry name" value="Glyco_hydro_63"/>
    <property type="match status" value="1"/>
</dbReference>
<evidence type="ECO:0000256" key="3">
    <source>
        <dbReference type="ARBA" id="ARBA00022692"/>
    </source>
</evidence>
<dbReference type="SUPFAM" id="SSF48208">
    <property type="entry name" value="Six-hairpin glycosidases"/>
    <property type="match status" value="1"/>
</dbReference>
<keyword evidence="8" id="KW-0472">Membrane</keyword>
<evidence type="ECO:0000256" key="4">
    <source>
        <dbReference type="ARBA" id="ARBA00022801"/>
    </source>
</evidence>
<dbReference type="PANTHER" id="PTHR10412:SF11">
    <property type="entry name" value="MANNOSYL-OLIGOSACCHARIDE GLUCOSIDASE"/>
    <property type="match status" value="1"/>
</dbReference>
<protein>
    <recommendedName>
        <fullName evidence="11">mannosyl-oligosaccharide glucosidase</fullName>
        <ecNumber evidence="11">3.2.1.106</ecNumber>
    </recommendedName>
</protein>